<keyword evidence="2" id="KW-1185">Reference proteome</keyword>
<dbReference type="OrthoDB" id="5153231at2759"/>
<name>A0A9N9Q4R5_9HELO</name>
<evidence type="ECO:0000313" key="2">
    <source>
        <dbReference type="Proteomes" id="UP000701801"/>
    </source>
</evidence>
<dbReference type="Proteomes" id="UP000701801">
    <property type="component" value="Unassembled WGS sequence"/>
</dbReference>
<sequence length="412" mass="47149">MIEGAYYIQELRNTTGSGFELLFDSTKAAYTQFIDIGDDHIGVRRMLFVSSSDKPDFEFASNLWWTRISILASTLEVKTDGLKVRQLAYNTKSSLNMGGSHRCSIRGSTAELVSLTSCQPQSNYPSSLRMQSFTCNSLHTIGYSACYTPDGTVAVYTHFQDTDMKFYQDFDDRSSIFTPVWIYMPIDTGEYITEISRMNGIEGPYTHHIGLVLSTNLRTAMLAAHIPPPYLQHFRIRRIYTPPKSTSQIFFNHWASLDYSQILLMGVDQAQPDRPILDYPQALTPLSNPPSSIFWYYSTCSLVNVIEITPCYNRRKQYLPIIGLLLRYRNGHQSCIGQYRLDWTSQPMKVIGNQMQVAFDNGENYGEILALNITVLKTIDTSHLFWTNIPWSGTLDWWFTDEHCRLSHVNSL</sequence>
<reference evidence="1" key="1">
    <citation type="submission" date="2021-07" db="EMBL/GenBank/DDBJ databases">
        <authorList>
            <person name="Durling M."/>
        </authorList>
    </citation>
    <scope>NUCLEOTIDE SEQUENCE</scope>
</reference>
<evidence type="ECO:0000313" key="1">
    <source>
        <dbReference type="EMBL" id="CAG8973531.1"/>
    </source>
</evidence>
<gene>
    <name evidence="1" type="ORF">HYALB_00002857</name>
</gene>
<dbReference type="AlphaFoldDB" id="A0A9N9Q4R5"/>
<dbReference type="EMBL" id="CAJVRM010000072">
    <property type="protein sequence ID" value="CAG8973531.1"/>
    <property type="molecule type" value="Genomic_DNA"/>
</dbReference>
<proteinExistence type="predicted"/>
<protein>
    <submittedName>
        <fullName evidence="1">Uncharacterized protein</fullName>
    </submittedName>
</protein>
<organism evidence="1 2">
    <name type="scientific">Hymenoscyphus albidus</name>
    <dbReference type="NCBI Taxonomy" id="595503"/>
    <lineage>
        <taxon>Eukaryota</taxon>
        <taxon>Fungi</taxon>
        <taxon>Dikarya</taxon>
        <taxon>Ascomycota</taxon>
        <taxon>Pezizomycotina</taxon>
        <taxon>Leotiomycetes</taxon>
        <taxon>Helotiales</taxon>
        <taxon>Helotiaceae</taxon>
        <taxon>Hymenoscyphus</taxon>
    </lineage>
</organism>
<accession>A0A9N9Q4R5</accession>
<comment type="caution">
    <text evidence="1">The sequence shown here is derived from an EMBL/GenBank/DDBJ whole genome shotgun (WGS) entry which is preliminary data.</text>
</comment>